<feature type="domain" description="HTH tetR-type" evidence="5">
    <location>
        <begin position="13"/>
        <end position="72"/>
    </location>
</feature>
<sequence length="191" mass="21168">MTSQAPRLRADARRNVESIRTAALDVFRTHGLNSPLDEVARAAGVSKGTIYHRFGGRQGLIDAVVEELVAERITGIITAVRDIEDPVERFESYLRRIWLLQYDEPAANDVLLRAMPGSDPLVALCEHASAVAGGFLAEAQATGKIRDDLTAEDIYLLVWERGIIARACTEQPRDGYARRCEYTLRGLRSDS</sequence>
<gene>
    <name evidence="6" type="ORF">J2S48_003420</name>
</gene>
<dbReference type="Pfam" id="PF00440">
    <property type="entry name" value="TetR_N"/>
    <property type="match status" value="1"/>
</dbReference>
<organism evidence="6 7">
    <name type="scientific">Promicromonospora iranensis</name>
    <dbReference type="NCBI Taxonomy" id="1105144"/>
    <lineage>
        <taxon>Bacteria</taxon>
        <taxon>Bacillati</taxon>
        <taxon>Actinomycetota</taxon>
        <taxon>Actinomycetes</taxon>
        <taxon>Micrococcales</taxon>
        <taxon>Promicromonosporaceae</taxon>
        <taxon>Promicromonospora</taxon>
    </lineage>
</organism>
<dbReference type="PROSITE" id="PS50977">
    <property type="entry name" value="HTH_TETR_2"/>
    <property type="match status" value="1"/>
</dbReference>
<dbReference type="PANTHER" id="PTHR30055">
    <property type="entry name" value="HTH-TYPE TRANSCRIPTIONAL REGULATOR RUTR"/>
    <property type="match status" value="1"/>
</dbReference>
<evidence type="ECO:0000256" key="1">
    <source>
        <dbReference type="ARBA" id="ARBA00023015"/>
    </source>
</evidence>
<name>A0ABU2CRE4_9MICO</name>
<dbReference type="InterPro" id="IPR001647">
    <property type="entry name" value="HTH_TetR"/>
</dbReference>
<dbReference type="SUPFAM" id="SSF46689">
    <property type="entry name" value="Homeodomain-like"/>
    <property type="match status" value="1"/>
</dbReference>
<accession>A0ABU2CRE4</accession>
<keyword evidence="7" id="KW-1185">Reference proteome</keyword>
<dbReference type="Pfam" id="PF21597">
    <property type="entry name" value="TetR_C_43"/>
    <property type="match status" value="1"/>
</dbReference>
<dbReference type="InterPro" id="IPR050109">
    <property type="entry name" value="HTH-type_TetR-like_transc_reg"/>
</dbReference>
<dbReference type="PRINTS" id="PR00455">
    <property type="entry name" value="HTHTETR"/>
</dbReference>
<dbReference type="PANTHER" id="PTHR30055:SF234">
    <property type="entry name" value="HTH-TYPE TRANSCRIPTIONAL REGULATOR BETI"/>
    <property type="match status" value="1"/>
</dbReference>
<feature type="DNA-binding region" description="H-T-H motif" evidence="4">
    <location>
        <begin position="35"/>
        <end position="54"/>
    </location>
</feature>
<dbReference type="EMBL" id="JAVDYE010000001">
    <property type="protein sequence ID" value="MDR7383905.1"/>
    <property type="molecule type" value="Genomic_DNA"/>
</dbReference>
<keyword evidence="1" id="KW-0805">Transcription regulation</keyword>
<protein>
    <submittedName>
        <fullName evidence="6">AcrR family transcriptional regulator</fullName>
    </submittedName>
</protein>
<evidence type="ECO:0000313" key="6">
    <source>
        <dbReference type="EMBL" id="MDR7383905.1"/>
    </source>
</evidence>
<dbReference type="Proteomes" id="UP001183585">
    <property type="component" value="Unassembled WGS sequence"/>
</dbReference>
<dbReference type="SUPFAM" id="SSF48498">
    <property type="entry name" value="Tetracyclin repressor-like, C-terminal domain"/>
    <property type="match status" value="1"/>
</dbReference>
<evidence type="ECO:0000259" key="5">
    <source>
        <dbReference type="PROSITE" id="PS50977"/>
    </source>
</evidence>
<dbReference type="InterPro" id="IPR036271">
    <property type="entry name" value="Tet_transcr_reg_TetR-rel_C_sf"/>
</dbReference>
<dbReference type="InterPro" id="IPR049445">
    <property type="entry name" value="TetR_SbtR-like_C"/>
</dbReference>
<reference evidence="6 7" key="1">
    <citation type="submission" date="2023-07" db="EMBL/GenBank/DDBJ databases">
        <title>Sequencing the genomes of 1000 actinobacteria strains.</title>
        <authorList>
            <person name="Klenk H.-P."/>
        </authorList>
    </citation>
    <scope>NUCLEOTIDE SEQUENCE [LARGE SCALE GENOMIC DNA]</scope>
    <source>
        <strain evidence="6 7">DSM 45554</strain>
    </source>
</reference>
<keyword evidence="3" id="KW-0804">Transcription</keyword>
<evidence type="ECO:0000256" key="2">
    <source>
        <dbReference type="ARBA" id="ARBA00023125"/>
    </source>
</evidence>
<evidence type="ECO:0000256" key="3">
    <source>
        <dbReference type="ARBA" id="ARBA00023163"/>
    </source>
</evidence>
<dbReference type="InterPro" id="IPR009057">
    <property type="entry name" value="Homeodomain-like_sf"/>
</dbReference>
<dbReference type="Gene3D" id="1.10.357.10">
    <property type="entry name" value="Tetracycline Repressor, domain 2"/>
    <property type="match status" value="1"/>
</dbReference>
<evidence type="ECO:0000313" key="7">
    <source>
        <dbReference type="Proteomes" id="UP001183585"/>
    </source>
</evidence>
<evidence type="ECO:0000256" key="4">
    <source>
        <dbReference type="PROSITE-ProRule" id="PRU00335"/>
    </source>
</evidence>
<dbReference type="RefSeq" id="WP_274997123.1">
    <property type="nucleotide sequence ID" value="NZ_JAJQQP010000014.1"/>
</dbReference>
<keyword evidence="2 4" id="KW-0238">DNA-binding</keyword>
<comment type="caution">
    <text evidence="6">The sequence shown here is derived from an EMBL/GenBank/DDBJ whole genome shotgun (WGS) entry which is preliminary data.</text>
</comment>
<proteinExistence type="predicted"/>